<proteinExistence type="predicted"/>
<gene>
    <name evidence="1" type="ORF">QVD17_05244</name>
</gene>
<dbReference type="EMBL" id="JAUHHV010000001">
    <property type="protein sequence ID" value="KAK1439426.1"/>
    <property type="molecule type" value="Genomic_DNA"/>
</dbReference>
<comment type="caution">
    <text evidence="1">The sequence shown here is derived from an EMBL/GenBank/DDBJ whole genome shotgun (WGS) entry which is preliminary data.</text>
</comment>
<evidence type="ECO:0000313" key="1">
    <source>
        <dbReference type="EMBL" id="KAK1439426.1"/>
    </source>
</evidence>
<keyword evidence="2" id="KW-1185">Reference proteome</keyword>
<name>A0AAD8PBC2_TARER</name>
<reference evidence="1" key="1">
    <citation type="journal article" date="2023" name="bioRxiv">
        <title>Improved chromosome-level genome assembly for marigold (Tagetes erecta).</title>
        <authorList>
            <person name="Jiang F."/>
            <person name="Yuan L."/>
            <person name="Wang S."/>
            <person name="Wang H."/>
            <person name="Xu D."/>
            <person name="Wang A."/>
            <person name="Fan W."/>
        </authorList>
    </citation>
    <scope>NUCLEOTIDE SEQUENCE</scope>
    <source>
        <strain evidence="1">WSJ</strain>
        <tissue evidence="1">Leaf</tissue>
    </source>
</reference>
<evidence type="ECO:0000313" key="2">
    <source>
        <dbReference type="Proteomes" id="UP001229421"/>
    </source>
</evidence>
<protein>
    <submittedName>
        <fullName evidence="1">Uncharacterized protein</fullName>
    </submittedName>
</protein>
<organism evidence="1 2">
    <name type="scientific">Tagetes erecta</name>
    <name type="common">African marigold</name>
    <dbReference type="NCBI Taxonomy" id="13708"/>
    <lineage>
        <taxon>Eukaryota</taxon>
        <taxon>Viridiplantae</taxon>
        <taxon>Streptophyta</taxon>
        <taxon>Embryophyta</taxon>
        <taxon>Tracheophyta</taxon>
        <taxon>Spermatophyta</taxon>
        <taxon>Magnoliopsida</taxon>
        <taxon>eudicotyledons</taxon>
        <taxon>Gunneridae</taxon>
        <taxon>Pentapetalae</taxon>
        <taxon>asterids</taxon>
        <taxon>campanulids</taxon>
        <taxon>Asterales</taxon>
        <taxon>Asteraceae</taxon>
        <taxon>Asteroideae</taxon>
        <taxon>Heliantheae alliance</taxon>
        <taxon>Tageteae</taxon>
        <taxon>Tagetes</taxon>
    </lineage>
</organism>
<dbReference type="AlphaFoldDB" id="A0AAD8PBC2"/>
<dbReference type="Proteomes" id="UP001229421">
    <property type="component" value="Unassembled WGS sequence"/>
</dbReference>
<accession>A0AAD8PBC2</accession>
<sequence>MNQRGCDQMVNELICLRLLWDNMLQAGHEFNHNKQLTNGCLCSQSVNNLLPIDSLSFFFLHHQQSTIQYLIYSSDIQLRFLHSDLCFITIS</sequence>